<sequence length="184" mass="19951">MKLSFILLGLFAAIQASPAPAPAPAPAAISAVEVRSPTDLSPAPRAEKVVSRTINLSSTLVIRDDEPWPVNHRTYTRSHNPPPVILGTKTGYTQKVKYEAKVGGEIRVEVHLTLTLRPSDLSVLVDYQLLLFEGASTSTKDLDGKIEGSRRVFKNQEGFIKNTVHNTDEGGDRASLDLKVVNAP</sequence>
<accession>A0AA40ES37</accession>
<proteinExistence type="predicted"/>
<gene>
    <name evidence="2" type="ORF">B0T21DRAFT_398974</name>
</gene>
<evidence type="ECO:0000256" key="1">
    <source>
        <dbReference type="SAM" id="SignalP"/>
    </source>
</evidence>
<comment type="caution">
    <text evidence="2">The sequence shown here is derived from an EMBL/GenBank/DDBJ whole genome shotgun (WGS) entry which is preliminary data.</text>
</comment>
<keyword evidence="3" id="KW-1185">Reference proteome</keyword>
<organism evidence="2 3">
    <name type="scientific">Apiosordaria backusii</name>
    <dbReference type="NCBI Taxonomy" id="314023"/>
    <lineage>
        <taxon>Eukaryota</taxon>
        <taxon>Fungi</taxon>
        <taxon>Dikarya</taxon>
        <taxon>Ascomycota</taxon>
        <taxon>Pezizomycotina</taxon>
        <taxon>Sordariomycetes</taxon>
        <taxon>Sordariomycetidae</taxon>
        <taxon>Sordariales</taxon>
        <taxon>Lasiosphaeriaceae</taxon>
        <taxon>Apiosordaria</taxon>
    </lineage>
</organism>
<dbReference type="Proteomes" id="UP001172159">
    <property type="component" value="Unassembled WGS sequence"/>
</dbReference>
<keyword evidence="1" id="KW-0732">Signal</keyword>
<name>A0AA40ES37_9PEZI</name>
<dbReference type="EMBL" id="JAUKTV010000002">
    <property type="protein sequence ID" value="KAK0744492.1"/>
    <property type="molecule type" value="Genomic_DNA"/>
</dbReference>
<reference evidence="2" key="1">
    <citation type="submission" date="2023-06" db="EMBL/GenBank/DDBJ databases">
        <title>Genome-scale phylogeny and comparative genomics of the fungal order Sordariales.</title>
        <authorList>
            <consortium name="Lawrence Berkeley National Laboratory"/>
            <person name="Hensen N."/>
            <person name="Bonometti L."/>
            <person name="Westerberg I."/>
            <person name="Brannstrom I.O."/>
            <person name="Guillou S."/>
            <person name="Cros-Aarteil S."/>
            <person name="Calhoun S."/>
            <person name="Haridas S."/>
            <person name="Kuo A."/>
            <person name="Mondo S."/>
            <person name="Pangilinan J."/>
            <person name="Riley R."/>
            <person name="Labutti K."/>
            <person name="Andreopoulos B."/>
            <person name="Lipzen A."/>
            <person name="Chen C."/>
            <person name="Yanf M."/>
            <person name="Daum C."/>
            <person name="Ng V."/>
            <person name="Clum A."/>
            <person name="Steindorff A."/>
            <person name="Ohm R."/>
            <person name="Martin F."/>
            <person name="Silar P."/>
            <person name="Natvig D."/>
            <person name="Lalanne C."/>
            <person name="Gautier V."/>
            <person name="Ament-Velasquez S.L."/>
            <person name="Kruys A."/>
            <person name="Hutchinson M.I."/>
            <person name="Powell A.J."/>
            <person name="Barry K."/>
            <person name="Miller A.N."/>
            <person name="Grigoriev I.V."/>
            <person name="Debuchy R."/>
            <person name="Gladieux P."/>
            <person name="Thoren M.H."/>
            <person name="Johannesson H."/>
        </authorList>
    </citation>
    <scope>NUCLEOTIDE SEQUENCE</scope>
    <source>
        <strain evidence="2">CBS 540.89</strain>
    </source>
</reference>
<feature type="signal peptide" evidence="1">
    <location>
        <begin position="1"/>
        <end position="16"/>
    </location>
</feature>
<evidence type="ECO:0000313" key="3">
    <source>
        <dbReference type="Proteomes" id="UP001172159"/>
    </source>
</evidence>
<evidence type="ECO:0000313" key="2">
    <source>
        <dbReference type="EMBL" id="KAK0744492.1"/>
    </source>
</evidence>
<protein>
    <submittedName>
        <fullName evidence="2">Uncharacterized protein</fullName>
    </submittedName>
</protein>
<dbReference type="AlphaFoldDB" id="A0AA40ES37"/>
<feature type="chain" id="PRO_5041379041" evidence="1">
    <location>
        <begin position="17"/>
        <end position="184"/>
    </location>
</feature>